<comment type="caution">
    <text evidence="9">The sequence shown here is derived from an EMBL/GenBank/DDBJ whole genome shotgun (WGS) entry which is preliminary data.</text>
</comment>
<evidence type="ECO:0000256" key="7">
    <source>
        <dbReference type="ARBA" id="ARBA00023136"/>
    </source>
</evidence>
<evidence type="ECO:0000313" key="10">
    <source>
        <dbReference type="Proteomes" id="UP000621560"/>
    </source>
</evidence>
<keyword evidence="5 8" id="KW-0812">Transmembrane</keyword>
<feature type="transmembrane region" description="Helical" evidence="8">
    <location>
        <begin position="177"/>
        <end position="197"/>
    </location>
</feature>
<feature type="transmembrane region" description="Helical" evidence="8">
    <location>
        <begin position="91"/>
        <end position="112"/>
    </location>
</feature>
<evidence type="ECO:0000256" key="5">
    <source>
        <dbReference type="ARBA" id="ARBA00022692"/>
    </source>
</evidence>
<dbReference type="PANTHER" id="PTHR30472">
    <property type="entry name" value="FERRIC ENTEROBACTIN TRANSPORT SYSTEM PERMEASE PROTEIN"/>
    <property type="match status" value="1"/>
</dbReference>
<feature type="transmembrane region" description="Helical" evidence="8">
    <location>
        <begin position="338"/>
        <end position="357"/>
    </location>
</feature>
<feature type="transmembrane region" description="Helical" evidence="8">
    <location>
        <begin position="124"/>
        <end position="142"/>
    </location>
</feature>
<dbReference type="EMBL" id="JACXIZ010000026">
    <property type="protein sequence ID" value="MBD2846683.1"/>
    <property type="molecule type" value="Genomic_DNA"/>
</dbReference>
<keyword evidence="10" id="KW-1185">Reference proteome</keyword>
<dbReference type="CDD" id="cd06550">
    <property type="entry name" value="TM_ABC_iron-siderophores_like"/>
    <property type="match status" value="1"/>
</dbReference>
<name>A0A927BWK6_9BACL</name>
<feature type="transmembrane region" description="Helical" evidence="8">
    <location>
        <begin position="60"/>
        <end position="79"/>
    </location>
</feature>
<dbReference type="GO" id="GO:0005886">
    <property type="term" value="C:plasma membrane"/>
    <property type="evidence" value="ECO:0007669"/>
    <property type="project" value="UniProtKB-SubCell"/>
</dbReference>
<reference evidence="9" key="1">
    <citation type="submission" date="2020-09" db="EMBL/GenBank/DDBJ databases">
        <title>A novel bacterium of genus Paenibacillus, isolated from South China Sea.</title>
        <authorList>
            <person name="Huang H."/>
            <person name="Mo K."/>
            <person name="Hu Y."/>
        </authorList>
    </citation>
    <scope>NUCLEOTIDE SEQUENCE</scope>
    <source>
        <strain evidence="9">IB182496</strain>
    </source>
</reference>
<evidence type="ECO:0000256" key="1">
    <source>
        <dbReference type="ARBA" id="ARBA00004651"/>
    </source>
</evidence>
<dbReference type="SUPFAM" id="SSF81345">
    <property type="entry name" value="ABC transporter involved in vitamin B12 uptake, BtuC"/>
    <property type="match status" value="1"/>
</dbReference>
<organism evidence="9 10">
    <name type="scientific">Paenibacillus sabuli</name>
    <dbReference type="NCBI Taxonomy" id="2772509"/>
    <lineage>
        <taxon>Bacteria</taxon>
        <taxon>Bacillati</taxon>
        <taxon>Bacillota</taxon>
        <taxon>Bacilli</taxon>
        <taxon>Bacillales</taxon>
        <taxon>Paenibacillaceae</taxon>
        <taxon>Paenibacillus</taxon>
    </lineage>
</organism>
<evidence type="ECO:0000256" key="4">
    <source>
        <dbReference type="ARBA" id="ARBA00022475"/>
    </source>
</evidence>
<keyword evidence="4" id="KW-1003">Cell membrane</keyword>
<dbReference type="GO" id="GO:0033214">
    <property type="term" value="P:siderophore-iron import into cell"/>
    <property type="evidence" value="ECO:0007669"/>
    <property type="project" value="TreeGrafter"/>
</dbReference>
<gene>
    <name evidence="9" type="ORF">IDH44_15905</name>
</gene>
<proteinExistence type="inferred from homology"/>
<feature type="transmembrane region" description="Helical" evidence="8">
    <location>
        <begin position="268"/>
        <end position="295"/>
    </location>
</feature>
<dbReference type="FunFam" id="1.10.3470.10:FF:000001">
    <property type="entry name" value="Vitamin B12 ABC transporter permease BtuC"/>
    <property type="match status" value="1"/>
</dbReference>
<comment type="similarity">
    <text evidence="2">Belongs to the binding-protein-dependent transport system permease family. FecCD subfamily.</text>
</comment>
<accession>A0A927BWK6</accession>
<feature type="transmembrane region" description="Helical" evidence="8">
    <location>
        <begin position="307"/>
        <end position="326"/>
    </location>
</feature>
<feature type="transmembrane region" description="Helical" evidence="8">
    <location>
        <begin position="209"/>
        <end position="240"/>
    </location>
</feature>
<keyword evidence="3" id="KW-0813">Transport</keyword>
<dbReference type="Proteomes" id="UP000621560">
    <property type="component" value="Unassembled WGS sequence"/>
</dbReference>
<keyword evidence="7 8" id="KW-0472">Membrane</keyword>
<sequence>MGVRMTKHGGGVQDAAAIGELHRKHAGRKLLVLLVLAALTVLAVLGAATLGSASLGIGDVVHVILVKLGLAGGSVDALGNAIVWELRLPRILLALVTGLALAGSGTVMQGVLRNPLVSPFTLGLSSAAAFGASVAIIAGASLPGNLRYWIIGSAFFFGMATVLFIYFVASLKGSGKATYLLSGVAISYVFSAGVSVMKYVSDHEALREIVVWLMGGLWGASWHVVAILLPLVVGILLVLLANAWNLNVMAGGEEVAASMGVHVKRLRLLVLVLATLAASATIAFTGIIGFIGLMAPHICRMLVGGDNRYLIPCSALMGAVLLIVSDTIGRTVIAPTEIPVGIITSFIGVPFFMYLLIRQRRQWWG</sequence>
<dbReference type="AlphaFoldDB" id="A0A927BWK6"/>
<evidence type="ECO:0000256" key="8">
    <source>
        <dbReference type="SAM" id="Phobius"/>
    </source>
</evidence>
<dbReference type="InterPro" id="IPR037294">
    <property type="entry name" value="ABC_BtuC-like"/>
</dbReference>
<evidence type="ECO:0000256" key="6">
    <source>
        <dbReference type="ARBA" id="ARBA00022989"/>
    </source>
</evidence>
<evidence type="ECO:0000256" key="2">
    <source>
        <dbReference type="ARBA" id="ARBA00007935"/>
    </source>
</evidence>
<evidence type="ECO:0000313" key="9">
    <source>
        <dbReference type="EMBL" id="MBD2846683.1"/>
    </source>
</evidence>
<comment type="subcellular location">
    <subcellularLocation>
        <location evidence="1">Cell membrane</location>
        <topology evidence="1">Multi-pass membrane protein</topology>
    </subcellularLocation>
</comment>
<dbReference type="Pfam" id="PF01032">
    <property type="entry name" value="FecCD"/>
    <property type="match status" value="1"/>
</dbReference>
<evidence type="ECO:0000256" key="3">
    <source>
        <dbReference type="ARBA" id="ARBA00022448"/>
    </source>
</evidence>
<keyword evidence="6 8" id="KW-1133">Transmembrane helix</keyword>
<dbReference type="PANTHER" id="PTHR30472:SF25">
    <property type="entry name" value="ABC TRANSPORTER PERMEASE PROTEIN MJ0876-RELATED"/>
    <property type="match status" value="1"/>
</dbReference>
<dbReference type="GO" id="GO:0022857">
    <property type="term" value="F:transmembrane transporter activity"/>
    <property type="evidence" value="ECO:0007669"/>
    <property type="project" value="InterPro"/>
</dbReference>
<dbReference type="InterPro" id="IPR000522">
    <property type="entry name" value="ABC_transptr_permease_BtuC"/>
</dbReference>
<feature type="transmembrane region" description="Helical" evidence="8">
    <location>
        <begin position="30"/>
        <end position="48"/>
    </location>
</feature>
<feature type="transmembrane region" description="Helical" evidence="8">
    <location>
        <begin position="149"/>
        <end position="171"/>
    </location>
</feature>
<protein>
    <submittedName>
        <fullName evidence="9">Iron ABC transporter permease</fullName>
    </submittedName>
</protein>
<dbReference type="Gene3D" id="1.10.3470.10">
    <property type="entry name" value="ABC transporter involved in vitamin B12 uptake, BtuC"/>
    <property type="match status" value="1"/>
</dbReference>